<gene>
    <name evidence="2" type="ORF">UFOVP1266_11</name>
    <name evidence="1" type="ORF">UFOVP876_11</name>
</gene>
<reference evidence="2" key="1">
    <citation type="submission" date="2020-05" db="EMBL/GenBank/DDBJ databases">
        <authorList>
            <person name="Chiriac C."/>
            <person name="Salcher M."/>
            <person name="Ghai R."/>
            <person name="Kavagutti S V."/>
        </authorList>
    </citation>
    <scope>NUCLEOTIDE SEQUENCE</scope>
</reference>
<organism evidence="2">
    <name type="scientific">uncultured Caudovirales phage</name>
    <dbReference type="NCBI Taxonomy" id="2100421"/>
    <lineage>
        <taxon>Viruses</taxon>
        <taxon>Duplodnaviria</taxon>
        <taxon>Heunggongvirae</taxon>
        <taxon>Uroviricota</taxon>
        <taxon>Caudoviricetes</taxon>
        <taxon>Peduoviridae</taxon>
        <taxon>Maltschvirus</taxon>
        <taxon>Maltschvirus maltsch</taxon>
    </lineage>
</organism>
<evidence type="ECO:0000313" key="1">
    <source>
        <dbReference type="EMBL" id="CAB4168402.1"/>
    </source>
</evidence>
<evidence type="ECO:0000313" key="2">
    <source>
        <dbReference type="EMBL" id="CAB4194926.1"/>
    </source>
</evidence>
<proteinExistence type="predicted"/>
<accession>A0A6J5RKW0</accession>
<name>A0A6J5RKW0_9CAUD</name>
<protein>
    <submittedName>
        <fullName evidence="2">Uncharacterized protein</fullName>
    </submittedName>
</protein>
<sequence length="165" mass="18003">MTLFLNVELEGTTEILAELRKIDETLHSAALSQIKSALGPMVQGARGFIPTTAPVSGMARGYFMWDGDEQRSSVKAKVAKKRKGQTKRLATISLTNSAAALFDMAGKGSGNTQSGRNLIAGITRRYGPPSRAMWKAQAIYMRLTEQSLLEARRQMETDLNRLLGG</sequence>
<dbReference type="EMBL" id="LR796823">
    <property type="protein sequence ID" value="CAB4168402.1"/>
    <property type="molecule type" value="Genomic_DNA"/>
</dbReference>
<dbReference type="EMBL" id="LR797222">
    <property type="protein sequence ID" value="CAB4194926.1"/>
    <property type="molecule type" value="Genomic_DNA"/>
</dbReference>